<feature type="transmembrane region" description="Helical" evidence="8">
    <location>
        <begin position="418"/>
        <end position="440"/>
    </location>
</feature>
<dbReference type="AlphaFoldDB" id="A0A932ZUV1"/>
<evidence type="ECO:0000259" key="9">
    <source>
        <dbReference type="PROSITE" id="PS50928"/>
    </source>
</evidence>
<comment type="caution">
    <text evidence="10">The sequence shown here is derived from an EMBL/GenBank/DDBJ whole genome shotgun (WGS) entry which is preliminary data.</text>
</comment>
<feature type="transmembrane region" description="Helical" evidence="8">
    <location>
        <begin position="168"/>
        <end position="191"/>
    </location>
</feature>
<sequence>MATQTLSPSVAVSRPNRWRSLLSQESLITSIASLVVGAAVILPLLTLVISSFLVLDSSGFSADWGLENYRLLLHDRIIRKALGNTILISTGATVLATFLGVSLAWINARTNCPWRERLEPYNLIPFFLSPFVGAIAWHNLAAEKGGLLNVWAQDWLGVTWSPLNVDNIYGVIWVTGIFFTPLVYLFVVGSLRRMDPSLEDSARTTGAGLLRTALTVTLPLVTPGILSGAIIVFVTAAGEFGVPFKLGAPYGWETLTTQIFTKAVGDDANHYLGAAMSMILGVITAFFIWIQRRIIAPREFTTVTGKGFRPNVIDLGKWKWAALAYNLGFILVAVLLPLACLAAVSLHPVWEGRIIFSDLTFYNYRRVLFFWDPDRIVSATNGIGNSFILAFTGASLAMALALVVSYMIHRTKGFGSTLLDFLCVIPIGFPGIVIAMGVLVTYIKTPIYATLWIILLGYITRFFPYGQRNVSAVMLAVSEELDQSSRMAGASWLTTLKRITIPLLKPGIFAGWILLFVIFLRELSISIILYTRGTETLSVGVYYLANYENEPKTAALSVAQSVVLLLCVYFFRKLAGKEALTA</sequence>
<feature type="transmembrane region" description="Helical" evidence="8">
    <location>
        <begin position="271"/>
        <end position="290"/>
    </location>
</feature>
<accession>A0A932ZUV1</accession>
<dbReference type="PROSITE" id="PS50928">
    <property type="entry name" value="ABC_TM1"/>
    <property type="match status" value="2"/>
</dbReference>
<organism evidence="10 11">
    <name type="scientific">Tectimicrobiota bacterium</name>
    <dbReference type="NCBI Taxonomy" id="2528274"/>
    <lineage>
        <taxon>Bacteria</taxon>
        <taxon>Pseudomonadati</taxon>
        <taxon>Nitrospinota/Tectimicrobiota group</taxon>
        <taxon>Candidatus Tectimicrobiota</taxon>
    </lineage>
</organism>
<evidence type="ECO:0000313" key="10">
    <source>
        <dbReference type="EMBL" id="MBI4251791.1"/>
    </source>
</evidence>
<dbReference type="PANTHER" id="PTHR43357">
    <property type="entry name" value="INNER MEMBRANE ABC TRANSPORTER PERMEASE PROTEIN YDCV"/>
    <property type="match status" value="1"/>
</dbReference>
<feature type="transmembrane region" description="Helical" evidence="8">
    <location>
        <begin position="27"/>
        <end position="55"/>
    </location>
</feature>
<dbReference type="InterPro" id="IPR035906">
    <property type="entry name" value="MetI-like_sf"/>
</dbReference>
<gene>
    <name evidence="10" type="ORF">HY618_04965</name>
</gene>
<feature type="transmembrane region" description="Helical" evidence="8">
    <location>
        <begin position="86"/>
        <end position="108"/>
    </location>
</feature>
<keyword evidence="7 8" id="KW-0472">Membrane</keyword>
<feature type="transmembrane region" description="Helical" evidence="8">
    <location>
        <begin position="446"/>
        <end position="464"/>
    </location>
</feature>
<dbReference type="EMBL" id="JACQRX010000215">
    <property type="protein sequence ID" value="MBI4251791.1"/>
    <property type="molecule type" value="Genomic_DNA"/>
</dbReference>
<feature type="transmembrane region" description="Helical" evidence="8">
    <location>
        <begin position="212"/>
        <end position="237"/>
    </location>
</feature>
<evidence type="ECO:0000256" key="5">
    <source>
        <dbReference type="ARBA" id="ARBA00022692"/>
    </source>
</evidence>
<keyword evidence="3" id="KW-1003">Cell membrane</keyword>
<feature type="transmembrane region" description="Helical" evidence="8">
    <location>
        <begin position="120"/>
        <end position="140"/>
    </location>
</feature>
<dbReference type="SUPFAM" id="SSF161098">
    <property type="entry name" value="MetI-like"/>
    <property type="match status" value="2"/>
</dbReference>
<evidence type="ECO:0000256" key="8">
    <source>
        <dbReference type="RuleBase" id="RU363032"/>
    </source>
</evidence>
<feature type="domain" description="ABC transmembrane type-1" evidence="9">
    <location>
        <begin position="82"/>
        <end position="291"/>
    </location>
</feature>
<dbReference type="Gene3D" id="1.10.3720.10">
    <property type="entry name" value="MetI-like"/>
    <property type="match status" value="2"/>
</dbReference>
<evidence type="ECO:0000256" key="6">
    <source>
        <dbReference type="ARBA" id="ARBA00022989"/>
    </source>
</evidence>
<reference evidence="10" key="1">
    <citation type="submission" date="2020-07" db="EMBL/GenBank/DDBJ databases">
        <title>Huge and variable diversity of episymbiotic CPR bacteria and DPANN archaea in groundwater ecosystems.</title>
        <authorList>
            <person name="He C.Y."/>
            <person name="Keren R."/>
            <person name="Whittaker M."/>
            <person name="Farag I.F."/>
            <person name="Doudna J."/>
            <person name="Cate J.H.D."/>
            <person name="Banfield J.F."/>
        </authorList>
    </citation>
    <scope>NUCLEOTIDE SEQUENCE</scope>
    <source>
        <strain evidence="10">NC_groundwater_1370_Ag_S-0.2um_69_93</strain>
    </source>
</reference>
<dbReference type="GO" id="GO:0005886">
    <property type="term" value="C:plasma membrane"/>
    <property type="evidence" value="ECO:0007669"/>
    <property type="project" value="UniProtKB-SubCell"/>
</dbReference>
<feature type="transmembrane region" description="Helical" evidence="8">
    <location>
        <begin position="323"/>
        <end position="344"/>
    </location>
</feature>
<dbReference type="InterPro" id="IPR000515">
    <property type="entry name" value="MetI-like"/>
</dbReference>
<name>A0A932ZUV1_UNCTE</name>
<dbReference type="CDD" id="cd06261">
    <property type="entry name" value="TM_PBP2"/>
    <property type="match status" value="2"/>
</dbReference>
<keyword evidence="6 8" id="KW-1133">Transmembrane helix</keyword>
<evidence type="ECO:0000256" key="1">
    <source>
        <dbReference type="ARBA" id="ARBA00004429"/>
    </source>
</evidence>
<protein>
    <submittedName>
        <fullName evidence="10">Iron ABC transporter permease</fullName>
    </submittedName>
</protein>
<evidence type="ECO:0000313" key="11">
    <source>
        <dbReference type="Proteomes" id="UP000752292"/>
    </source>
</evidence>
<dbReference type="GO" id="GO:0055085">
    <property type="term" value="P:transmembrane transport"/>
    <property type="evidence" value="ECO:0007669"/>
    <property type="project" value="InterPro"/>
</dbReference>
<proteinExistence type="inferred from homology"/>
<comment type="subcellular location">
    <subcellularLocation>
        <location evidence="1">Cell inner membrane</location>
        <topology evidence="1">Multi-pass membrane protein</topology>
    </subcellularLocation>
    <subcellularLocation>
        <location evidence="8">Cell membrane</location>
        <topology evidence="8">Multi-pass membrane protein</topology>
    </subcellularLocation>
</comment>
<comment type="similarity">
    <text evidence="8">Belongs to the binding-protein-dependent transport system permease family.</text>
</comment>
<keyword evidence="4" id="KW-0997">Cell inner membrane</keyword>
<evidence type="ECO:0000256" key="4">
    <source>
        <dbReference type="ARBA" id="ARBA00022519"/>
    </source>
</evidence>
<keyword evidence="2 8" id="KW-0813">Transport</keyword>
<dbReference type="PANTHER" id="PTHR43357:SF4">
    <property type="entry name" value="INNER MEMBRANE ABC TRANSPORTER PERMEASE PROTEIN YDCV"/>
    <property type="match status" value="1"/>
</dbReference>
<dbReference type="Proteomes" id="UP000752292">
    <property type="component" value="Unassembled WGS sequence"/>
</dbReference>
<feature type="transmembrane region" description="Helical" evidence="8">
    <location>
        <begin position="387"/>
        <end position="406"/>
    </location>
</feature>
<dbReference type="Pfam" id="PF00528">
    <property type="entry name" value="BPD_transp_1"/>
    <property type="match status" value="2"/>
</dbReference>
<keyword evidence="5 8" id="KW-0812">Transmembrane</keyword>
<feature type="transmembrane region" description="Helical" evidence="8">
    <location>
        <begin position="553"/>
        <end position="571"/>
    </location>
</feature>
<evidence type="ECO:0000256" key="7">
    <source>
        <dbReference type="ARBA" id="ARBA00023136"/>
    </source>
</evidence>
<evidence type="ECO:0000256" key="2">
    <source>
        <dbReference type="ARBA" id="ARBA00022448"/>
    </source>
</evidence>
<feature type="domain" description="ABC transmembrane type-1" evidence="9">
    <location>
        <begin position="383"/>
        <end position="575"/>
    </location>
</feature>
<feature type="transmembrane region" description="Helical" evidence="8">
    <location>
        <begin position="507"/>
        <end position="533"/>
    </location>
</feature>
<evidence type="ECO:0000256" key="3">
    <source>
        <dbReference type="ARBA" id="ARBA00022475"/>
    </source>
</evidence>